<feature type="compositionally biased region" description="Polar residues" evidence="1">
    <location>
        <begin position="35"/>
        <end position="47"/>
    </location>
</feature>
<gene>
    <name evidence="3" type="ORF">CLVI_25640</name>
</gene>
<proteinExistence type="predicted"/>
<name>A0A2T0BBQ4_9CLOT</name>
<dbReference type="AlphaFoldDB" id="A0A2T0BBQ4"/>
<feature type="compositionally biased region" description="Low complexity" evidence="1">
    <location>
        <begin position="85"/>
        <end position="113"/>
    </location>
</feature>
<dbReference type="Proteomes" id="UP000239471">
    <property type="component" value="Unassembled WGS sequence"/>
</dbReference>
<dbReference type="SUPFAM" id="SSF55797">
    <property type="entry name" value="PR-1-like"/>
    <property type="match status" value="1"/>
</dbReference>
<keyword evidence="4" id="KW-1185">Reference proteome</keyword>
<evidence type="ECO:0000256" key="1">
    <source>
        <dbReference type="SAM" id="MobiDB-lite"/>
    </source>
</evidence>
<evidence type="ECO:0000313" key="3">
    <source>
        <dbReference type="EMBL" id="PRR81331.1"/>
    </source>
</evidence>
<dbReference type="InterPro" id="IPR035940">
    <property type="entry name" value="CAP_sf"/>
</dbReference>
<feature type="region of interest" description="Disordered" evidence="1">
    <location>
        <begin position="30"/>
        <end position="134"/>
    </location>
</feature>
<feature type="domain" description="SCP" evidence="2">
    <location>
        <begin position="148"/>
        <end position="268"/>
    </location>
</feature>
<dbReference type="PANTHER" id="PTHR31157:SF1">
    <property type="entry name" value="SCP DOMAIN-CONTAINING PROTEIN"/>
    <property type="match status" value="1"/>
</dbReference>
<accession>A0A2T0BBQ4</accession>
<dbReference type="PANTHER" id="PTHR31157">
    <property type="entry name" value="SCP DOMAIN-CONTAINING PROTEIN"/>
    <property type="match status" value="1"/>
</dbReference>
<organism evidence="3 4">
    <name type="scientific">Clostridium vincentii</name>
    <dbReference type="NCBI Taxonomy" id="52704"/>
    <lineage>
        <taxon>Bacteria</taxon>
        <taxon>Bacillati</taxon>
        <taxon>Bacillota</taxon>
        <taxon>Clostridia</taxon>
        <taxon>Eubacteriales</taxon>
        <taxon>Clostridiaceae</taxon>
        <taxon>Clostridium</taxon>
    </lineage>
</organism>
<comment type="caution">
    <text evidence="3">The sequence shown here is derived from an EMBL/GenBank/DDBJ whole genome shotgun (WGS) entry which is preliminary data.</text>
</comment>
<protein>
    <submittedName>
        <fullName evidence="3">Cysteine-rich secretory protein family protein</fullName>
    </submittedName>
</protein>
<dbReference type="EMBL" id="PVXQ01000031">
    <property type="protein sequence ID" value="PRR81331.1"/>
    <property type="molecule type" value="Genomic_DNA"/>
</dbReference>
<dbReference type="Pfam" id="PF00188">
    <property type="entry name" value="CAP"/>
    <property type="match status" value="1"/>
</dbReference>
<evidence type="ECO:0000313" key="4">
    <source>
        <dbReference type="Proteomes" id="UP000239471"/>
    </source>
</evidence>
<dbReference type="RefSeq" id="WP_170065664.1">
    <property type="nucleotide sequence ID" value="NZ_PVXQ01000031.1"/>
</dbReference>
<evidence type="ECO:0000259" key="2">
    <source>
        <dbReference type="Pfam" id="PF00188"/>
    </source>
</evidence>
<dbReference type="Gene3D" id="3.40.33.10">
    <property type="entry name" value="CAP"/>
    <property type="match status" value="1"/>
</dbReference>
<dbReference type="CDD" id="cd05379">
    <property type="entry name" value="CAP_bacterial"/>
    <property type="match status" value="1"/>
</dbReference>
<reference evidence="3 4" key="1">
    <citation type="submission" date="2018-03" db="EMBL/GenBank/DDBJ databases">
        <title>Genome sequence of Clostridium vincentii DSM 10228.</title>
        <authorList>
            <person name="Poehlein A."/>
            <person name="Daniel R."/>
        </authorList>
    </citation>
    <scope>NUCLEOTIDE SEQUENCE [LARGE SCALE GENOMIC DNA]</scope>
    <source>
        <strain evidence="3 4">DSM 10228</strain>
    </source>
</reference>
<dbReference type="InterPro" id="IPR014044">
    <property type="entry name" value="CAP_dom"/>
</dbReference>
<sequence length="271" mass="29088">MKFKAISYIISILLGFTSLGLGANIDKSIGLPDKASTTSEAEISENTQETKDSTNVEVPVDENILPLNNDVTTETAGDGGTVPSTPTNETPQTPTTQTPTPTPTPTQTTTPTQTPEPTPAPAPTTNDNSGTTATEGDYLAKVEDEIFTATNNERAKAGLQPLTRNNTANGYARSKSLEMLNLNYFDHKSPTNGYISDIAKRDGWKYSRVGENIYTMTGSSASSASGTAINNSWMNSPGHKANILNKDYKEIGIGVTYRNNKLYATQIFYTA</sequence>